<protein>
    <submittedName>
        <fullName evidence="1">Uncharacterized protein</fullName>
    </submittedName>
</protein>
<proteinExistence type="predicted"/>
<dbReference type="Proteomes" id="UP001184150">
    <property type="component" value="Unassembled WGS sequence"/>
</dbReference>
<name>A0ABU1MS89_9SPHN</name>
<dbReference type="InterPro" id="IPR046662">
    <property type="entry name" value="DUF6771"/>
</dbReference>
<evidence type="ECO:0000313" key="2">
    <source>
        <dbReference type="Proteomes" id="UP001184150"/>
    </source>
</evidence>
<gene>
    <name evidence="1" type="ORF">J2792_003916</name>
</gene>
<sequence>MDDKTKTRILGVIERAPQWLRNDLAAKDPAARARAEESLAAMLVDAIRESQTAAD</sequence>
<evidence type="ECO:0000313" key="1">
    <source>
        <dbReference type="EMBL" id="MDR6513028.1"/>
    </source>
</evidence>
<accession>A0ABU1MS89</accession>
<keyword evidence="2" id="KW-1185">Reference proteome</keyword>
<reference evidence="1 2" key="1">
    <citation type="submission" date="2023-07" db="EMBL/GenBank/DDBJ databases">
        <title>Sorghum-associated microbial communities from plants grown in Nebraska, USA.</title>
        <authorList>
            <person name="Schachtman D."/>
        </authorList>
    </citation>
    <scope>NUCLEOTIDE SEQUENCE [LARGE SCALE GENOMIC DNA]</scope>
    <source>
        <strain evidence="1 2">DS1027</strain>
    </source>
</reference>
<organism evidence="1 2">
    <name type="scientific">Novosphingobium capsulatum</name>
    <dbReference type="NCBI Taxonomy" id="13688"/>
    <lineage>
        <taxon>Bacteria</taxon>
        <taxon>Pseudomonadati</taxon>
        <taxon>Pseudomonadota</taxon>
        <taxon>Alphaproteobacteria</taxon>
        <taxon>Sphingomonadales</taxon>
        <taxon>Sphingomonadaceae</taxon>
        <taxon>Novosphingobium</taxon>
    </lineage>
</organism>
<comment type="caution">
    <text evidence="1">The sequence shown here is derived from an EMBL/GenBank/DDBJ whole genome shotgun (WGS) entry which is preliminary data.</text>
</comment>
<dbReference type="EMBL" id="JAVDRD010000014">
    <property type="protein sequence ID" value="MDR6513028.1"/>
    <property type="molecule type" value="Genomic_DNA"/>
</dbReference>
<dbReference type="Pfam" id="PF20561">
    <property type="entry name" value="DUF6771"/>
    <property type="match status" value="1"/>
</dbReference>
<dbReference type="RefSeq" id="WP_309806400.1">
    <property type="nucleotide sequence ID" value="NZ_JAVDRD010000014.1"/>
</dbReference>